<evidence type="ECO:0000313" key="2">
    <source>
        <dbReference type="EMBL" id="GAA3134919.1"/>
    </source>
</evidence>
<dbReference type="EMBL" id="BAAAUG010000141">
    <property type="protein sequence ID" value="GAA3134919.1"/>
    <property type="molecule type" value="Genomic_DNA"/>
</dbReference>
<comment type="caution">
    <text evidence="2">The sequence shown here is derived from an EMBL/GenBank/DDBJ whole genome shotgun (WGS) entry which is preliminary data.</text>
</comment>
<name>A0ABP6N319_9ACTN</name>
<proteinExistence type="predicted"/>
<sequence>MADESDERQPELTPAERRLLQGSAEIRGYSPRTQVVEPTRAPAGRASASPGSGPADAPEADGDRDEAAPPHGD</sequence>
<evidence type="ECO:0000313" key="3">
    <source>
        <dbReference type="Proteomes" id="UP001501637"/>
    </source>
</evidence>
<protein>
    <submittedName>
        <fullName evidence="2">Uncharacterized protein</fullName>
    </submittedName>
</protein>
<keyword evidence="3" id="KW-1185">Reference proteome</keyword>
<feature type="compositionally biased region" description="Low complexity" evidence="1">
    <location>
        <begin position="40"/>
        <end position="57"/>
    </location>
</feature>
<accession>A0ABP6N319</accession>
<feature type="region of interest" description="Disordered" evidence="1">
    <location>
        <begin position="1"/>
        <end position="73"/>
    </location>
</feature>
<feature type="compositionally biased region" description="Basic and acidic residues" evidence="1">
    <location>
        <begin position="7"/>
        <end position="19"/>
    </location>
</feature>
<gene>
    <name evidence="2" type="ORF">GCM10010449_64440</name>
</gene>
<evidence type="ECO:0000256" key="1">
    <source>
        <dbReference type="SAM" id="MobiDB-lite"/>
    </source>
</evidence>
<dbReference type="Proteomes" id="UP001501637">
    <property type="component" value="Unassembled WGS sequence"/>
</dbReference>
<reference evidence="3" key="1">
    <citation type="journal article" date="2019" name="Int. J. Syst. Evol. Microbiol.">
        <title>The Global Catalogue of Microorganisms (GCM) 10K type strain sequencing project: providing services to taxonomists for standard genome sequencing and annotation.</title>
        <authorList>
            <consortium name="The Broad Institute Genomics Platform"/>
            <consortium name="The Broad Institute Genome Sequencing Center for Infectious Disease"/>
            <person name="Wu L."/>
            <person name="Ma J."/>
        </authorList>
    </citation>
    <scope>NUCLEOTIDE SEQUENCE [LARGE SCALE GENOMIC DNA]</scope>
    <source>
        <strain evidence="3">JCM 9092</strain>
    </source>
</reference>
<organism evidence="2 3">
    <name type="scientific">Streptomyces rectiviolaceus</name>
    <dbReference type="NCBI Taxonomy" id="332591"/>
    <lineage>
        <taxon>Bacteria</taxon>
        <taxon>Bacillati</taxon>
        <taxon>Actinomycetota</taxon>
        <taxon>Actinomycetes</taxon>
        <taxon>Kitasatosporales</taxon>
        <taxon>Streptomycetaceae</taxon>
        <taxon>Streptomyces</taxon>
    </lineage>
</organism>